<dbReference type="Gene3D" id="3.60.10.10">
    <property type="entry name" value="Endonuclease/exonuclease/phosphatase"/>
    <property type="match status" value="1"/>
</dbReference>
<comment type="caution">
    <text evidence="2">The sequence shown here is derived from an EMBL/GenBank/DDBJ whole genome shotgun (WGS) entry which is preliminary data.</text>
</comment>
<dbReference type="Proteomes" id="UP001497392">
    <property type="component" value="Unassembled WGS sequence"/>
</dbReference>
<dbReference type="InterPro" id="IPR036691">
    <property type="entry name" value="Endo/exonu/phosph_ase_sf"/>
</dbReference>
<feature type="region of interest" description="Disordered" evidence="1">
    <location>
        <begin position="197"/>
        <end position="217"/>
    </location>
</feature>
<protein>
    <submittedName>
        <fullName evidence="2">G9762 protein</fullName>
    </submittedName>
</protein>
<name>A0ABP1G3N3_9CHLO</name>
<proteinExistence type="predicted"/>
<gene>
    <name evidence="2" type="primary">g9762</name>
    <name evidence="2" type="ORF">VP750_LOCUS8795</name>
</gene>
<dbReference type="EMBL" id="CAXHTA020000016">
    <property type="protein sequence ID" value="CAL5226889.1"/>
    <property type="molecule type" value="Genomic_DNA"/>
</dbReference>
<keyword evidence="3" id="KW-1185">Reference proteome</keyword>
<accession>A0ABP1G3N3</accession>
<dbReference type="SUPFAM" id="SSF56219">
    <property type="entry name" value="DNase I-like"/>
    <property type="match status" value="1"/>
</dbReference>
<evidence type="ECO:0000313" key="3">
    <source>
        <dbReference type="Proteomes" id="UP001497392"/>
    </source>
</evidence>
<evidence type="ECO:0000256" key="1">
    <source>
        <dbReference type="SAM" id="MobiDB-lite"/>
    </source>
</evidence>
<organism evidence="2 3">
    <name type="scientific">Coccomyxa viridis</name>
    <dbReference type="NCBI Taxonomy" id="1274662"/>
    <lineage>
        <taxon>Eukaryota</taxon>
        <taxon>Viridiplantae</taxon>
        <taxon>Chlorophyta</taxon>
        <taxon>core chlorophytes</taxon>
        <taxon>Trebouxiophyceae</taxon>
        <taxon>Trebouxiophyceae incertae sedis</taxon>
        <taxon>Coccomyxaceae</taxon>
        <taxon>Coccomyxa</taxon>
    </lineage>
</organism>
<evidence type="ECO:0000313" key="2">
    <source>
        <dbReference type="EMBL" id="CAL5226889.1"/>
    </source>
</evidence>
<sequence>MICLDLQGLTTSDIPVNAGVHNPTHLPTYDDRLFEGAAPSPAQEGNGSRIHIHLAPYTSRLLAVHGISLIAATMRRAYRWRCVLHPEGLPAFPRRATDPLPTGERSLYVGCVYMPPMAAAEEEQHYAALMEDILAFQEKGQVVVLGDFNARVGSATTNSDVIGRFGEAHTNANVWESTGRGHGRTLCAQAAGQRLPMGGGHTHTAEETAPGGQPGVAGKTKCVVPSVGKSDRAAREDVVLAQAALGHG</sequence>
<reference evidence="2 3" key="1">
    <citation type="submission" date="2024-06" db="EMBL/GenBank/DDBJ databases">
        <authorList>
            <person name="Kraege A."/>
            <person name="Thomma B."/>
        </authorList>
    </citation>
    <scope>NUCLEOTIDE SEQUENCE [LARGE SCALE GENOMIC DNA]</scope>
</reference>